<accession>A0ABV3DUQ8</accession>
<keyword evidence="4" id="KW-0808">Transferase</keyword>
<feature type="domain" description="Phosphoribosyltransferase" evidence="3">
    <location>
        <begin position="271"/>
        <end position="329"/>
    </location>
</feature>
<reference evidence="4 5" key="1">
    <citation type="submission" date="2024-06" db="EMBL/GenBank/DDBJ databases">
        <title>The Natural Products Discovery Center: Release of the First 8490 Sequenced Strains for Exploring Actinobacteria Biosynthetic Diversity.</title>
        <authorList>
            <person name="Kalkreuter E."/>
            <person name="Kautsar S.A."/>
            <person name="Yang D."/>
            <person name="Bader C.D."/>
            <person name="Teijaro C.N."/>
            <person name="Fluegel L."/>
            <person name="Davis C.M."/>
            <person name="Simpson J.R."/>
            <person name="Lauterbach L."/>
            <person name="Steele A.D."/>
            <person name="Gui C."/>
            <person name="Meng S."/>
            <person name="Li G."/>
            <person name="Viehrig K."/>
            <person name="Ye F."/>
            <person name="Su P."/>
            <person name="Kiefer A.F."/>
            <person name="Nichols A."/>
            <person name="Cepeda A.J."/>
            <person name="Yan W."/>
            <person name="Fan B."/>
            <person name="Jiang Y."/>
            <person name="Adhikari A."/>
            <person name="Zheng C.-J."/>
            <person name="Schuster L."/>
            <person name="Cowan T.M."/>
            <person name="Smanski M.J."/>
            <person name="Chevrette M.G."/>
            <person name="De Carvalho L.P.S."/>
            <person name="Shen B."/>
        </authorList>
    </citation>
    <scope>NUCLEOTIDE SEQUENCE [LARGE SCALE GENOMIC DNA]</scope>
    <source>
        <strain evidence="4 5">NPDC048946</strain>
    </source>
</reference>
<dbReference type="Pfam" id="PF00156">
    <property type="entry name" value="Pribosyltran"/>
    <property type="match status" value="1"/>
</dbReference>
<feature type="region of interest" description="Disordered" evidence="2">
    <location>
        <begin position="77"/>
        <end position="102"/>
    </location>
</feature>
<proteinExistence type="inferred from homology"/>
<feature type="compositionally biased region" description="Basic and acidic residues" evidence="2">
    <location>
        <begin position="77"/>
        <end position="98"/>
    </location>
</feature>
<dbReference type="RefSeq" id="WP_358363604.1">
    <property type="nucleotide sequence ID" value="NZ_JBEZFP010000178.1"/>
</dbReference>
<dbReference type="SUPFAM" id="SSF53271">
    <property type="entry name" value="PRTase-like"/>
    <property type="match status" value="1"/>
</dbReference>
<dbReference type="InterPro" id="IPR051910">
    <property type="entry name" value="ComF/GntX_DNA_util-trans"/>
</dbReference>
<dbReference type="PANTHER" id="PTHR47505:SF1">
    <property type="entry name" value="DNA UTILIZATION PROTEIN YHGH"/>
    <property type="match status" value="1"/>
</dbReference>
<name>A0ABV3DUQ8_9ACTN</name>
<protein>
    <submittedName>
        <fullName evidence="4">Phosphoribosyltransferase family protein</fullName>
    </submittedName>
</protein>
<keyword evidence="4" id="KW-0328">Glycosyltransferase</keyword>
<dbReference type="PANTHER" id="PTHR47505">
    <property type="entry name" value="DNA UTILIZATION PROTEIN YHGH"/>
    <property type="match status" value="1"/>
</dbReference>
<dbReference type="GO" id="GO:0016757">
    <property type="term" value="F:glycosyltransferase activity"/>
    <property type="evidence" value="ECO:0007669"/>
    <property type="project" value="UniProtKB-KW"/>
</dbReference>
<dbReference type="Gene3D" id="3.40.50.2020">
    <property type="match status" value="1"/>
</dbReference>
<evidence type="ECO:0000256" key="1">
    <source>
        <dbReference type="ARBA" id="ARBA00008007"/>
    </source>
</evidence>
<keyword evidence="5" id="KW-1185">Reference proteome</keyword>
<evidence type="ECO:0000256" key="2">
    <source>
        <dbReference type="SAM" id="MobiDB-lite"/>
    </source>
</evidence>
<dbReference type="InterPro" id="IPR029057">
    <property type="entry name" value="PRTase-like"/>
</dbReference>
<gene>
    <name evidence="4" type="ORF">AB0C36_39035</name>
</gene>
<comment type="caution">
    <text evidence="4">The sequence shown here is derived from an EMBL/GenBank/DDBJ whole genome shotgun (WGS) entry which is preliminary data.</text>
</comment>
<evidence type="ECO:0000259" key="3">
    <source>
        <dbReference type="Pfam" id="PF00156"/>
    </source>
</evidence>
<dbReference type="EMBL" id="JBEZFP010000178">
    <property type="protein sequence ID" value="MEU8139481.1"/>
    <property type="molecule type" value="Genomic_DNA"/>
</dbReference>
<evidence type="ECO:0000313" key="4">
    <source>
        <dbReference type="EMBL" id="MEU8139481.1"/>
    </source>
</evidence>
<organism evidence="4 5">
    <name type="scientific">Streptodolium elevatio</name>
    <dbReference type="NCBI Taxonomy" id="3157996"/>
    <lineage>
        <taxon>Bacteria</taxon>
        <taxon>Bacillati</taxon>
        <taxon>Actinomycetota</taxon>
        <taxon>Actinomycetes</taxon>
        <taxon>Kitasatosporales</taxon>
        <taxon>Streptomycetaceae</taxon>
        <taxon>Streptodolium</taxon>
    </lineage>
</organism>
<feature type="compositionally biased region" description="Basic and acidic residues" evidence="2">
    <location>
        <begin position="389"/>
        <end position="408"/>
    </location>
</feature>
<sequence>MLRRTPQDGLGSPERLFPSGPALRVSPGLYGPPVSLVPPPVRVGGAGVEQGVASIPDRLVSEWRIVEKPEDRRDVPHRGAMRHEISPGDRSGIHSERRPRPRPLRRLATTWLDLVLPARCAGCGGPGTTVCPACRAHLRRPPREVRPDPAPAGLPAVFAAAPYEDPVRAILIAHKEYGAHAASRPLGAALAAAVLAATRENPGCPPVLVPVPSARRAVRARGRDTTRNLALRAAADLRKQGVGVRVLPVLRQIRTVRDQSELSASERVANVTGALGVSRRLAPLFGGISVVIVDDLVTTGASLAEAARAVAAADGRVCGAAVVAATPRRSGRGTDDRTPSPSAVAYEVDDQLGRTGGQPHRHGAMDGVLRGHCRQGPQDRGARTVPQAQRREAGQDPQTRRPGDQRRP</sequence>
<evidence type="ECO:0000313" key="5">
    <source>
        <dbReference type="Proteomes" id="UP001551482"/>
    </source>
</evidence>
<comment type="similarity">
    <text evidence="1">Belongs to the ComF/GntX family.</text>
</comment>
<feature type="region of interest" description="Disordered" evidence="2">
    <location>
        <begin position="352"/>
        <end position="408"/>
    </location>
</feature>
<dbReference type="InterPro" id="IPR000836">
    <property type="entry name" value="PRTase_dom"/>
</dbReference>
<dbReference type="Proteomes" id="UP001551482">
    <property type="component" value="Unassembled WGS sequence"/>
</dbReference>
<feature type="region of interest" description="Disordered" evidence="2">
    <location>
        <begin position="1"/>
        <end position="24"/>
    </location>
</feature>